<reference evidence="7 8" key="1">
    <citation type="journal article" date="2015" name="Stand. Genomic Sci.">
        <title>High quality draft genome sequence of the moderately halophilic bacterium Pontibacillus yanchengensis Y32(T) and comparison among Pontibacillus genomes.</title>
        <authorList>
            <person name="Huang J."/>
            <person name="Qiao Z.X."/>
            <person name="Tang J.W."/>
            <person name="Wang G."/>
        </authorList>
    </citation>
    <scope>NUCLEOTIDE SEQUENCE [LARGE SCALE GENOMIC DNA]</scope>
    <source>
        <strain evidence="7 8">Y32</strain>
    </source>
</reference>
<gene>
    <name evidence="7" type="ORF">N782_20545</name>
</gene>
<protein>
    <submittedName>
        <fullName evidence="7">Peptidase A2</fullName>
    </submittedName>
</protein>
<organism evidence="7 8">
    <name type="scientific">Pontibacillus yanchengensis Y32</name>
    <dbReference type="NCBI Taxonomy" id="1385514"/>
    <lineage>
        <taxon>Bacteria</taxon>
        <taxon>Bacillati</taxon>
        <taxon>Bacillota</taxon>
        <taxon>Bacilli</taxon>
        <taxon>Bacillales</taxon>
        <taxon>Bacillaceae</taxon>
        <taxon>Pontibacillus</taxon>
    </lineage>
</organism>
<evidence type="ECO:0000313" key="7">
    <source>
        <dbReference type="EMBL" id="KGP71203.1"/>
    </source>
</evidence>
<dbReference type="EMBL" id="AVBF01000077">
    <property type="protein sequence ID" value="KGP71203.1"/>
    <property type="molecule type" value="Genomic_DNA"/>
</dbReference>
<evidence type="ECO:0000256" key="3">
    <source>
        <dbReference type="ARBA" id="ARBA00022801"/>
    </source>
</evidence>
<dbReference type="InterPro" id="IPR036034">
    <property type="entry name" value="PDZ_sf"/>
</dbReference>
<keyword evidence="4" id="KW-0720">Serine protease</keyword>
<dbReference type="Gene3D" id="2.40.10.10">
    <property type="entry name" value="Trypsin-like serine proteases"/>
    <property type="match status" value="2"/>
</dbReference>
<dbReference type="STRING" id="1385514.N782_20545"/>
<dbReference type="PRINTS" id="PR00834">
    <property type="entry name" value="PROTEASES2C"/>
</dbReference>
<comment type="caution">
    <text evidence="7">The sequence shown here is derived from an EMBL/GenBank/DDBJ whole genome shotgun (WGS) entry which is preliminary data.</text>
</comment>
<evidence type="ECO:0000256" key="1">
    <source>
        <dbReference type="ARBA" id="ARBA00010541"/>
    </source>
</evidence>
<dbReference type="SUPFAM" id="SSF50494">
    <property type="entry name" value="Trypsin-like serine proteases"/>
    <property type="match status" value="1"/>
</dbReference>
<dbReference type="Pfam" id="PF13180">
    <property type="entry name" value="PDZ_2"/>
    <property type="match status" value="1"/>
</dbReference>
<dbReference type="InterPro" id="IPR043504">
    <property type="entry name" value="Peptidase_S1_PA_chymotrypsin"/>
</dbReference>
<dbReference type="eggNOG" id="COG0265">
    <property type="taxonomic scope" value="Bacteria"/>
</dbReference>
<evidence type="ECO:0000313" key="8">
    <source>
        <dbReference type="Proteomes" id="UP000030147"/>
    </source>
</evidence>
<dbReference type="SMART" id="SM00228">
    <property type="entry name" value="PDZ"/>
    <property type="match status" value="1"/>
</dbReference>
<dbReference type="RefSeq" id="WP_052111421.1">
    <property type="nucleotide sequence ID" value="NZ_AVBF01000077.1"/>
</dbReference>
<feature type="domain" description="PDZ" evidence="6">
    <location>
        <begin position="304"/>
        <end position="393"/>
    </location>
</feature>
<keyword evidence="5" id="KW-1133">Transmembrane helix</keyword>
<dbReference type="PANTHER" id="PTHR43343">
    <property type="entry name" value="PEPTIDASE S12"/>
    <property type="match status" value="1"/>
</dbReference>
<evidence type="ECO:0000256" key="5">
    <source>
        <dbReference type="SAM" id="Phobius"/>
    </source>
</evidence>
<evidence type="ECO:0000256" key="4">
    <source>
        <dbReference type="ARBA" id="ARBA00022825"/>
    </source>
</evidence>
<comment type="similarity">
    <text evidence="1">Belongs to the peptidase S1C family.</text>
</comment>
<dbReference type="GO" id="GO:0006508">
    <property type="term" value="P:proteolysis"/>
    <property type="evidence" value="ECO:0007669"/>
    <property type="project" value="UniProtKB-KW"/>
</dbReference>
<dbReference type="InterPro" id="IPR051201">
    <property type="entry name" value="Chloro_Bact_Ser_Proteases"/>
</dbReference>
<dbReference type="InterPro" id="IPR009003">
    <property type="entry name" value="Peptidase_S1_PA"/>
</dbReference>
<dbReference type="PANTHER" id="PTHR43343:SF3">
    <property type="entry name" value="PROTEASE DO-LIKE 8, CHLOROPLASTIC"/>
    <property type="match status" value="1"/>
</dbReference>
<accession>A0A0A2T9V9</accession>
<dbReference type="GO" id="GO:0004252">
    <property type="term" value="F:serine-type endopeptidase activity"/>
    <property type="evidence" value="ECO:0007669"/>
    <property type="project" value="InterPro"/>
</dbReference>
<keyword evidence="8" id="KW-1185">Reference proteome</keyword>
<dbReference type="Proteomes" id="UP000030147">
    <property type="component" value="Unassembled WGS sequence"/>
</dbReference>
<keyword evidence="5" id="KW-0812">Transmembrane</keyword>
<keyword evidence="3" id="KW-0378">Hydrolase</keyword>
<evidence type="ECO:0000259" key="6">
    <source>
        <dbReference type="SMART" id="SM00228"/>
    </source>
</evidence>
<dbReference type="AlphaFoldDB" id="A0A0A2T9V9"/>
<feature type="transmembrane region" description="Helical" evidence="5">
    <location>
        <begin position="21"/>
        <end position="46"/>
    </location>
</feature>
<keyword evidence="2" id="KW-0645">Protease</keyword>
<dbReference type="FunFam" id="2.40.10.10:FF:000001">
    <property type="entry name" value="Periplasmic serine protease DegS"/>
    <property type="match status" value="1"/>
</dbReference>
<dbReference type="InterPro" id="IPR001940">
    <property type="entry name" value="Peptidase_S1C"/>
</dbReference>
<name>A0A0A2T9V9_9BACI</name>
<dbReference type="SUPFAM" id="SSF50156">
    <property type="entry name" value="PDZ domain-like"/>
    <property type="match status" value="1"/>
</dbReference>
<sequence>MDENNMVKNDEKRANENRSYFNWLFRFTTSVLVVTVMLLLGAFGLFKANVFPFGTSQAQSNTNTVEQRDLNLTPTSTTNSAEDASVVEAVEQVSDAVVGVVNYQQSQLFSEDSNQAGTGSGVIYKKEDGSAYVVTNHHVIEGAKSIDVILSGGEKVQAEILGSDQLSDLAVLKIDGSSVTEVADFGSSKELKVGETAIAIGNPLGMEFAGSVTKGIISGLERTMPVDLNQDGQSDWETEVLQTDAAINPGNSGGALVNLSGEVIGINSMKIAKQEVEGIGFAIPTATAKPIIKDLEENGEVTRPYMGVQTRDLSTISTQQLQNTLKLPQEVQEGVIVAATQNGSPAQEAGLQKYDVIVQADGQDITSLVDLRKFIYEEKNVGDSMDITFYRNGEKQSTTLTLAK</sequence>
<keyword evidence="5" id="KW-0472">Membrane</keyword>
<dbReference type="Pfam" id="PF13365">
    <property type="entry name" value="Trypsin_2"/>
    <property type="match status" value="1"/>
</dbReference>
<evidence type="ECO:0000256" key="2">
    <source>
        <dbReference type="ARBA" id="ARBA00022670"/>
    </source>
</evidence>
<dbReference type="Gene3D" id="2.30.42.10">
    <property type="match status" value="1"/>
</dbReference>
<proteinExistence type="inferred from homology"/>
<dbReference type="InterPro" id="IPR001478">
    <property type="entry name" value="PDZ"/>
</dbReference>